<organism evidence="3 4">
    <name type="scientific">Fulvivirga marina</name>
    <dbReference type="NCBI Taxonomy" id="2494733"/>
    <lineage>
        <taxon>Bacteria</taxon>
        <taxon>Pseudomonadati</taxon>
        <taxon>Bacteroidota</taxon>
        <taxon>Cytophagia</taxon>
        <taxon>Cytophagales</taxon>
        <taxon>Fulvivirgaceae</taxon>
        <taxon>Fulvivirga</taxon>
    </lineage>
</organism>
<dbReference type="RefSeq" id="WP_202854394.1">
    <property type="nucleotide sequence ID" value="NZ_JAEUGD010000002.1"/>
</dbReference>
<dbReference type="AlphaFoldDB" id="A0A937FXQ1"/>
<feature type="transmembrane region" description="Helical" evidence="2">
    <location>
        <begin position="29"/>
        <end position="52"/>
    </location>
</feature>
<name>A0A937FXQ1_9BACT</name>
<sequence length="351" mass="40064">MEKLKVFFWRCSGANLTLLKKCPTDSTKYVGIGATIFFTGIFAALAGGYALYTVMNDVWWAVLFGVIWGLMIFNLDRYIVSSMRKEGRWWKELLMATPRILLALLISLVIAKPLEMKIFENEIKSELTVMEQQLFSRQEGEVKSRFEAEGEQLSDEIAVLKAEIVNKTEKRDELRRIAQQEADGTGGTGKRNPGPIYKIKKENADRVEAELSDLKERNNALIEQKLDQLRKIDETLKGEMSGMERQVLDGPAARMEALDRLTSQSEAIYWANLFVILLFIAVETAPIFVKLISNRGPYDNLLKIEEHGFDVQQVEVMAEVNALVKERAKDLTATEKDYIINRLDVRLNRFS</sequence>
<feature type="transmembrane region" description="Helical" evidence="2">
    <location>
        <begin position="58"/>
        <end position="80"/>
    </location>
</feature>
<keyword evidence="2" id="KW-1133">Transmembrane helix</keyword>
<evidence type="ECO:0000256" key="2">
    <source>
        <dbReference type="SAM" id="Phobius"/>
    </source>
</evidence>
<feature type="region of interest" description="Disordered" evidence="1">
    <location>
        <begin position="178"/>
        <end position="197"/>
    </location>
</feature>
<dbReference type="Proteomes" id="UP000614216">
    <property type="component" value="Unassembled WGS sequence"/>
</dbReference>
<comment type="caution">
    <text evidence="3">The sequence shown here is derived from an EMBL/GenBank/DDBJ whole genome shotgun (WGS) entry which is preliminary data.</text>
</comment>
<feature type="transmembrane region" description="Helical" evidence="2">
    <location>
        <begin position="267"/>
        <end position="289"/>
    </location>
</feature>
<accession>A0A937FXQ1</accession>
<proteinExistence type="predicted"/>
<feature type="transmembrane region" description="Helical" evidence="2">
    <location>
        <begin position="92"/>
        <end position="111"/>
    </location>
</feature>
<keyword evidence="2" id="KW-0472">Membrane</keyword>
<protein>
    <submittedName>
        <fullName evidence="3">DUF4407 domain-containing protein</fullName>
    </submittedName>
</protein>
<keyword evidence="4" id="KW-1185">Reference proteome</keyword>
<dbReference type="Pfam" id="PF14362">
    <property type="entry name" value="DUF4407"/>
    <property type="match status" value="1"/>
</dbReference>
<dbReference type="InterPro" id="IPR025519">
    <property type="entry name" value="DUF4407"/>
</dbReference>
<reference evidence="3" key="1">
    <citation type="submission" date="2021-01" db="EMBL/GenBank/DDBJ databases">
        <title>Fulvivirga kasyanovii gen. nov., sp nov., a novel member of the phylum Bacteroidetes isolated from seawater in a mussel farm.</title>
        <authorList>
            <person name="Zhao L.-H."/>
            <person name="Wang Z.-J."/>
        </authorList>
    </citation>
    <scope>NUCLEOTIDE SEQUENCE</scope>
    <source>
        <strain evidence="3">29W222</strain>
    </source>
</reference>
<gene>
    <name evidence="3" type="ORF">JMN32_00930</name>
</gene>
<keyword evidence="2" id="KW-0812">Transmembrane</keyword>
<dbReference type="EMBL" id="JAEUGD010000002">
    <property type="protein sequence ID" value="MBL6444851.1"/>
    <property type="molecule type" value="Genomic_DNA"/>
</dbReference>
<evidence type="ECO:0000256" key="1">
    <source>
        <dbReference type="SAM" id="MobiDB-lite"/>
    </source>
</evidence>
<evidence type="ECO:0000313" key="3">
    <source>
        <dbReference type="EMBL" id="MBL6444851.1"/>
    </source>
</evidence>
<evidence type="ECO:0000313" key="4">
    <source>
        <dbReference type="Proteomes" id="UP000614216"/>
    </source>
</evidence>